<dbReference type="InterPro" id="IPR019763">
    <property type="entry name" value="Dynein_light_1/2_CS"/>
</dbReference>
<dbReference type="SUPFAM" id="SSF54648">
    <property type="entry name" value="DLC"/>
    <property type="match status" value="1"/>
</dbReference>
<evidence type="ECO:0000256" key="8">
    <source>
        <dbReference type="ARBA" id="ARBA00023175"/>
    </source>
</evidence>
<dbReference type="SMART" id="SM01375">
    <property type="entry name" value="Dynein_light"/>
    <property type="match status" value="1"/>
</dbReference>
<evidence type="ECO:0000313" key="12">
    <source>
        <dbReference type="EMBL" id="PWW75633.1"/>
    </source>
</evidence>
<dbReference type="OrthoDB" id="10033309at2759"/>
<comment type="function">
    <text evidence="11">Acts as one of several non-catalytic accessory components of the cytoplasmic dynein complex that are thought to be involved in linking dynein to cargos and to adapter proteins that regulate dynein function. Cytoplasmic dynein acts as a motor for the intracellular retrograde motility of vesicles and organelles along microtubules. May play a role in changing or maintaining the spatial distribution of cytoskeletal structures.</text>
</comment>
<keyword evidence="9 11" id="KW-0206">Cytoskeleton</keyword>
<dbReference type="InterPro" id="IPR001372">
    <property type="entry name" value="Dynein_light_chain_typ-1/2"/>
</dbReference>
<evidence type="ECO:0000256" key="7">
    <source>
        <dbReference type="ARBA" id="ARBA00023132"/>
    </source>
</evidence>
<comment type="subcellular location">
    <subcellularLocation>
        <location evidence="1 11">Cytoplasm</location>
        <location evidence="1 11">Cytoskeleton</location>
    </subcellularLocation>
    <subcellularLocation>
        <location evidence="2">Nucleus</location>
        <location evidence="2">Nuclear pore complex</location>
    </subcellularLocation>
</comment>
<comment type="function">
    <text evidence="10">Acts as one of several non-catalytic accessory components of the cytoplasmic dynein complex that are thought to be involved in linking dynein to cargos and to adapter proteins that regulate dynein function. Cytoplasmic dynein 1 acts as a motor for the intracellular retrograde motility of vesicles and organelles along microtubules. May play a role in changing or maintaining the spatial distribution of cytoskeletal structures. Also a component of the nuclear pore complex.</text>
</comment>
<accession>A0A317SMR6</accession>
<keyword evidence="7" id="KW-0539">Nucleus</keyword>
<keyword evidence="7" id="KW-0906">Nuclear pore complex</keyword>
<evidence type="ECO:0000256" key="10">
    <source>
        <dbReference type="ARBA" id="ARBA00055833"/>
    </source>
</evidence>
<dbReference type="AlphaFoldDB" id="A0A317SMR6"/>
<keyword evidence="7" id="KW-0653">Protein transport</keyword>
<evidence type="ECO:0000256" key="9">
    <source>
        <dbReference type="ARBA" id="ARBA00023212"/>
    </source>
</evidence>
<dbReference type="EMBL" id="PYWC01000044">
    <property type="protein sequence ID" value="PWW75633.1"/>
    <property type="molecule type" value="Genomic_DNA"/>
</dbReference>
<evidence type="ECO:0000256" key="3">
    <source>
        <dbReference type="ARBA" id="ARBA00010156"/>
    </source>
</evidence>
<keyword evidence="4 11" id="KW-0963">Cytoplasm</keyword>
<dbReference type="PANTHER" id="PTHR11886:SF35">
    <property type="entry name" value="DYNEIN LIGHT CHAIN"/>
    <property type="match status" value="1"/>
</dbReference>
<comment type="caution">
    <text evidence="12">The sequence shown here is derived from an EMBL/GenBank/DDBJ whole genome shotgun (WGS) entry which is preliminary data.</text>
</comment>
<sequence>MGDKSLNNIPELRTTIKSIDMTEEMSNFAIDTAKKAMSSNTVEKDIAQYIKKEFDTKYNNTWHCIVGKNFGSFVTHETKNFIYFYVGPLAILLFKTA</sequence>
<dbReference type="GO" id="GO:0043935">
    <property type="term" value="P:sexual sporulation resulting in formation of a cellular spore"/>
    <property type="evidence" value="ECO:0007669"/>
    <property type="project" value="UniProtKB-ARBA"/>
</dbReference>
<comment type="similarity">
    <text evidence="3 11">Belongs to the dynein light chain family.</text>
</comment>
<dbReference type="STRING" id="42249.A0A317SMR6"/>
<dbReference type="InterPro" id="IPR037177">
    <property type="entry name" value="DLC_sf"/>
</dbReference>
<evidence type="ECO:0000256" key="11">
    <source>
        <dbReference type="RuleBase" id="RU365010"/>
    </source>
</evidence>
<gene>
    <name evidence="12" type="ORF">C7212DRAFT_325524</name>
</gene>
<dbReference type="Gene3D" id="3.30.740.10">
    <property type="entry name" value="Protein Inhibitor Of Neuronal Nitric Oxide Synthase"/>
    <property type="match status" value="1"/>
</dbReference>
<comment type="subunit">
    <text evidence="11">Cytoplasmic dynein consists of two catalytic heavy chains (HCs) and a number of non-catalytic subunits which present intermediate chains (ICs), light intermediate chains (LICs) and light chains (LCs).</text>
</comment>
<dbReference type="Pfam" id="PF01221">
    <property type="entry name" value="Dynein_light"/>
    <property type="match status" value="1"/>
</dbReference>
<dbReference type="PROSITE" id="PS01239">
    <property type="entry name" value="DYNEIN_LIGHT_1"/>
    <property type="match status" value="1"/>
</dbReference>
<dbReference type="GO" id="GO:0005874">
    <property type="term" value="C:microtubule"/>
    <property type="evidence" value="ECO:0007669"/>
    <property type="project" value="UniProtKB-KW"/>
</dbReference>
<dbReference type="GO" id="GO:0045505">
    <property type="term" value="F:dynein intermediate chain binding"/>
    <property type="evidence" value="ECO:0007669"/>
    <property type="project" value="TreeGrafter"/>
</dbReference>
<reference evidence="12 13" key="1">
    <citation type="submission" date="2018-03" db="EMBL/GenBank/DDBJ databases">
        <title>Genomes of Pezizomycetes fungi and the evolution of truffles.</title>
        <authorList>
            <person name="Murat C."/>
            <person name="Payen T."/>
            <person name="Noel B."/>
            <person name="Kuo A."/>
            <person name="Martin F.M."/>
        </authorList>
    </citation>
    <scope>NUCLEOTIDE SEQUENCE [LARGE SCALE GENOMIC DNA]</scope>
    <source>
        <strain evidence="12">091103-1</strain>
    </source>
</reference>
<evidence type="ECO:0000256" key="5">
    <source>
        <dbReference type="ARBA" id="ARBA00022701"/>
    </source>
</evidence>
<dbReference type="GO" id="GO:0048468">
    <property type="term" value="P:cell development"/>
    <property type="evidence" value="ECO:0007669"/>
    <property type="project" value="UniProtKB-ARBA"/>
</dbReference>
<dbReference type="CDD" id="cd21452">
    <property type="entry name" value="DLC-like_DYNLL1_DYNLL2"/>
    <property type="match status" value="1"/>
</dbReference>
<evidence type="ECO:0000256" key="4">
    <source>
        <dbReference type="ARBA" id="ARBA00022490"/>
    </source>
</evidence>
<dbReference type="FunFam" id="3.30.740.10:FF:000001">
    <property type="entry name" value="Dynein light chain"/>
    <property type="match status" value="1"/>
</dbReference>
<keyword evidence="7" id="KW-0811">Translocation</keyword>
<evidence type="ECO:0000313" key="13">
    <source>
        <dbReference type="Proteomes" id="UP000246991"/>
    </source>
</evidence>
<keyword evidence="6 11" id="KW-0243">Dynein</keyword>
<proteinExistence type="inferred from homology"/>
<dbReference type="GO" id="GO:0005643">
    <property type="term" value="C:nuclear pore"/>
    <property type="evidence" value="ECO:0007669"/>
    <property type="project" value="UniProtKB-SubCell"/>
</dbReference>
<dbReference type="GO" id="GO:0005868">
    <property type="term" value="C:cytoplasmic dynein complex"/>
    <property type="evidence" value="ECO:0007669"/>
    <property type="project" value="TreeGrafter"/>
</dbReference>
<evidence type="ECO:0000256" key="2">
    <source>
        <dbReference type="ARBA" id="ARBA00004567"/>
    </source>
</evidence>
<keyword evidence="7" id="KW-0509">mRNA transport</keyword>
<name>A0A317SMR6_9PEZI</name>
<evidence type="ECO:0000256" key="6">
    <source>
        <dbReference type="ARBA" id="ARBA00023017"/>
    </source>
</evidence>
<dbReference type="PANTHER" id="PTHR11886">
    <property type="entry name" value="DYNEIN LIGHT CHAIN"/>
    <property type="match status" value="1"/>
</dbReference>
<keyword evidence="5 11" id="KW-0493">Microtubule</keyword>
<keyword evidence="11" id="KW-0813">Transport</keyword>
<organism evidence="12 13">
    <name type="scientific">Tuber magnatum</name>
    <name type="common">white Piedmont truffle</name>
    <dbReference type="NCBI Taxonomy" id="42249"/>
    <lineage>
        <taxon>Eukaryota</taxon>
        <taxon>Fungi</taxon>
        <taxon>Dikarya</taxon>
        <taxon>Ascomycota</taxon>
        <taxon>Pezizomycotina</taxon>
        <taxon>Pezizomycetes</taxon>
        <taxon>Pezizales</taxon>
        <taxon>Tuberaceae</taxon>
        <taxon>Tuber</taxon>
    </lineage>
</organism>
<evidence type="ECO:0000256" key="1">
    <source>
        <dbReference type="ARBA" id="ARBA00004245"/>
    </source>
</evidence>
<dbReference type="GO" id="GO:0030473">
    <property type="term" value="P:nuclear migration along microtubule"/>
    <property type="evidence" value="ECO:0007669"/>
    <property type="project" value="UniProtKB-ARBA"/>
</dbReference>
<dbReference type="Proteomes" id="UP000246991">
    <property type="component" value="Unassembled WGS sequence"/>
</dbReference>
<keyword evidence="8 11" id="KW-0505">Motor protein</keyword>
<protein>
    <recommendedName>
        <fullName evidence="11">Dynein light chain</fullName>
    </recommendedName>
</protein>
<keyword evidence="13" id="KW-1185">Reference proteome</keyword>